<feature type="active site" description="Charge relay system" evidence="5">
    <location>
        <position position="88"/>
    </location>
</feature>
<feature type="domain" description="Peptidase S8/S53" evidence="8">
    <location>
        <begin position="79"/>
        <end position="501"/>
    </location>
</feature>
<keyword evidence="4 5" id="KW-0720">Serine protease</keyword>
<dbReference type="AlphaFoldDB" id="A0A238X2D1"/>
<dbReference type="OrthoDB" id="9798386at2"/>
<dbReference type="InterPro" id="IPR000209">
    <property type="entry name" value="Peptidase_S8/S53_dom"/>
</dbReference>
<evidence type="ECO:0000313" key="9">
    <source>
        <dbReference type="EMBL" id="SNR52733.1"/>
    </source>
</evidence>
<dbReference type="InterPro" id="IPR015500">
    <property type="entry name" value="Peptidase_S8_subtilisin-rel"/>
</dbReference>
<evidence type="ECO:0000256" key="4">
    <source>
        <dbReference type="ARBA" id="ARBA00022825"/>
    </source>
</evidence>
<dbReference type="GO" id="GO:0006508">
    <property type="term" value="P:proteolysis"/>
    <property type="evidence" value="ECO:0007669"/>
    <property type="project" value="UniProtKB-KW"/>
</dbReference>
<dbReference type="InterPro" id="IPR023827">
    <property type="entry name" value="Peptidase_S8_Asp-AS"/>
</dbReference>
<evidence type="ECO:0000256" key="1">
    <source>
        <dbReference type="ARBA" id="ARBA00011073"/>
    </source>
</evidence>
<organism evidence="9 10">
    <name type="scientific">Lutibacter flavus</name>
    <dbReference type="NCBI Taxonomy" id="691689"/>
    <lineage>
        <taxon>Bacteria</taxon>
        <taxon>Pseudomonadati</taxon>
        <taxon>Bacteroidota</taxon>
        <taxon>Flavobacteriia</taxon>
        <taxon>Flavobacteriales</taxon>
        <taxon>Flavobacteriaceae</taxon>
        <taxon>Lutibacter</taxon>
    </lineage>
</organism>
<dbReference type="InterPro" id="IPR022398">
    <property type="entry name" value="Peptidase_S8_His-AS"/>
</dbReference>
<gene>
    <name evidence="9" type="ORF">SAMN04488111_1470</name>
</gene>
<dbReference type="PANTHER" id="PTHR43399">
    <property type="entry name" value="SUBTILISIN-RELATED"/>
    <property type="match status" value="1"/>
</dbReference>
<protein>
    <submittedName>
        <fullName evidence="9">Subtilase family protein</fullName>
    </submittedName>
</protein>
<evidence type="ECO:0000256" key="2">
    <source>
        <dbReference type="ARBA" id="ARBA00022670"/>
    </source>
</evidence>
<accession>A0A238X2D1</accession>
<comment type="similarity">
    <text evidence="1 5 6">Belongs to the peptidase S8 family.</text>
</comment>
<dbReference type="InterPro" id="IPR034080">
    <property type="entry name" value="Protease_P7-like_dom"/>
</dbReference>
<feature type="active site" description="Charge relay system" evidence="5">
    <location>
        <position position="298"/>
    </location>
</feature>
<dbReference type="CDD" id="cd07483">
    <property type="entry name" value="Peptidases_S8_Subtilisin_Novo-like"/>
    <property type="match status" value="1"/>
</dbReference>
<keyword evidence="2 5" id="KW-0645">Protease</keyword>
<dbReference type="Pfam" id="PF00082">
    <property type="entry name" value="Peptidase_S8"/>
    <property type="match status" value="1"/>
</dbReference>
<dbReference type="PROSITE" id="PS51892">
    <property type="entry name" value="SUBTILASE"/>
    <property type="match status" value="1"/>
</dbReference>
<dbReference type="PROSITE" id="PS00137">
    <property type="entry name" value="SUBTILASE_HIS"/>
    <property type="match status" value="1"/>
</dbReference>
<feature type="active site" description="Charge relay system" evidence="5">
    <location>
        <position position="468"/>
    </location>
</feature>
<evidence type="ECO:0000313" key="10">
    <source>
        <dbReference type="Proteomes" id="UP000198412"/>
    </source>
</evidence>
<dbReference type="PIRSF" id="PIRSF037892">
    <property type="entry name" value="Subtilisin_rel_SRU_0565"/>
    <property type="match status" value="1"/>
</dbReference>
<dbReference type="PROSITE" id="PS00136">
    <property type="entry name" value="SUBTILASE_ASP"/>
    <property type="match status" value="1"/>
</dbReference>
<proteinExistence type="inferred from homology"/>
<keyword evidence="3 5" id="KW-0378">Hydrolase</keyword>
<keyword evidence="10" id="KW-1185">Reference proteome</keyword>
<dbReference type="EMBL" id="FZNX01000002">
    <property type="protein sequence ID" value="SNR52733.1"/>
    <property type="molecule type" value="Genomic_DNA"/>
</dbReference>
<keyword evidence="7" id="KW-0732">Signal</keyword>
<dbReference type="InterPro" id="IPR017308">
    <property type="entry name" value="Pept_S8_subtilisin_bacteroid"/>
</dbReference>
<dbReference type="Proteomes" id="UP000198412">
    <property type="component" value="Unassembled WGS sequence"/>
</dbReference>
<name>A0A238X2D1_9FLAO</name>
<evidence type="ECO:0000256" key="3">
    <source>
        <dbReference type="ARBA" id="ARBA00022801"/>
    </source>
</evidence>
<dbReference type="InterPro" id="IPR023828">
    <property type="entry name" value="Peptidase_S8_Ser-AS"/>
</dbReference>
<evidence type="ECO:0000256" key="6">
    <source>
        <dbReference type="RuleBase" id="RU003355"/>
    </source>
</evidence>
<feature type="signal peptide" evidence="7">
    <location>
        <begin position="1"/>
        <end position="27"/>
    </location>
</feature>
<dbReference type="Gene3D" id="3.40.50.200">
    <property type="entry name" value="Peptidase S8/S53 domain"/>
    <property type="match status" value="2"/>
</dbReference>
<dbReference type="PANTHER" id="PTHR43399:SF4">
    <property type="entry name" value="CELL WALL-ASSOCIATED PROTEASE"/>
    <property type="match status" value="1"/>
</dbReference>
<evidence type="ECO:0000259" key="8">
    <source>
        <dbReference type="Pfam" id="PF00082"/>
    </source>
</evidence>
<dbReference type="PRINTS" id="PR00723">
    <property type="entry name" value="SUBTILISIN"/>
</dbReference>
<dbReference type="InterPro" id="IPR036852">
    <property type="entry name" value="Peptidase_S8/S53_dom_sf"/>
</dbReference>
<dbReference type="PROSITE" id="PS00138">
    <property type="entry name" value="SUBTILASE_SER"/>
    <property type="match status" value="1"/>
</dbReference>
<sequence>MRIFKPMFVTAIAVVTLASCSSVKNMAVPTMDTAVSIAAKKGAVSDEQFNHWAHADLATDTIPGMSVDKAYKFLEGKTGETVIVAVIDSGIDIEHEDLKDVIWTNSKEVAGNGIDDDKNGYIDDIHGWNFLGGDGVAAPEQLEITRIVAKLNKRFEGKTDTDISEEEKESFAEYQKYLDAYKASSSRHFQTLTRLEQIGENYAAIKKFLGKDSVTLEDLQAVKTEDQKLQAQIGDVLGLIGRGLDEKAYLEYYETQKKNKNYDFDFDGRAIVGDKPQDINDKVYGNANVIGSKDEESHGTHVAGIILATRNNGIGLNGVANNAKLMSVRAVPDGDERDKDVALAIRYAVDNGAKVINMSFGKSFSPYRHWVFDAIKYAEEKDVLLVHAAGNDHKNIDVSDNWPNDSLDKINEIADNVLTIGAMSVNYDENLPATFTNYGQKNVDVFGPGVQIYSTVPNNEYAKYNGTSMASPEVAGVATLVRSYYPQLSASQVKHIIMNSGTAIDMQVMLPGSQSQENPAGKKVNFSELSISGKVANAYNALILADKMVNGK</sequence>
<dbReference type="GO" id="GO:0004252">
    <property type="term" value="F:serine-type endopeptidase activity"/>
    <property type="evidence" value="ECO:0007669"/>
    <property type="project" value="UniProtKB-UniRule"/>
</dbReference>
<feature type="chain" id="PRO_5013394222" evidence="7">
    <location>
        <begin position="28"/>
        <end position="552"/>
    </location>
</feature>
<dbReference type="RefSeq" id="WP_089377787.1">
    <property type="nucleotide sequence ID" value="NZ_FZNX01000002.1"/>
</dbReference>
<dbReference type="InterPro" id="IPR051048">
    <property type="entry name" value="Peptidase_S8/S53_subtilisin"/>
</dbReference>
<dbReference type="SUPFAM" id="SSF52743">
    <property type="entry name" value="Subtilisin-like"/>
    <property type="match status" value="1"/>
</dbReference>
<reference evidence="10" key="1">
    <citation type="submission" date="2017-06" db="EMBL/GenBank/DDBJ databases">
        <authorList>
            <person name="Varghese N."/>
            <person name="Submissions S."/>
        </authorList>
    </citation>
    <scope>NUCLEOTIDE SEQUENCE [LARGE SCALE GENOMIC DNA]</scope>
    <source>
        <strain evidence="10">DSM 27993</strain>
    </source>
</reference>
<evidence type="ECO:0000256" key="5">
    <source>
        <dbReference type="PROSITE-ProRule" id="PRU01240"/>
    </source>
</evidence>
<dbReference type="PROSITE" id="PS51257">
    <property type="entry name" value="PROKAR_LIPOPROTEIN"/>
    <property type="match status" value="1"/>
</dbReference>
<evidence type="ECO:0000256" key="7">
    <source>
        <dbReference type="SAM" id="SignalP"/>
    </source>
</evidence>